<dbReference type="InterPro" id="IPR036582">
    <property type="entry name" value="Mao_N_sf"/>
</dbReference>
<dbReference type="RefSeq" id="WP_090442329.1">
    <property type="nucleotide sequence ID" value="NZ_FOHU01000006.1"/>
</dbReference>
<evidence type="ECO:0000313" key="3">
    <source>
        <dbReference type="EMBL" id="SET22190.1"/>
    </source>
</evidence>
<proteinExistence type="predicted"/>
<organism evidence="3 4">
    <name type="scientific">Natronincola peptidivorans</name>
    <dbReference type="NCBI Taxonomy" id="426128"/>
    <lineage>
        <taxon>Bacteria</taxon>
        <taxon>Bacillati</taxon>
        <taxon>Bacillota</taxon>
        <taxon>Clostridia</taxon>
        <taxon>Peptostreptococcales</taxon>
        <taxon>Natronincolaceae</taxon>
        <taxon>Natronincola</taxon>
    </lineage>
</organism>
<evidence type="ECO:0000256" key="1">
    <source>
        <dbReference type="SAM" id="SignalP"/>
    </source>
</evidence>
<dbReference type="Gene3D" id="3.30.457.10">
    <property type="entry name" value="Copper amine oxidase-like, N-terminal domain"/>
    <property type="match status" value="1"/>
</dbReference>
<gene>
    <name evidence="3" type="ORF">SAMN05660297_01724</name>
</gene>
<evidence type="ECO:0000313" key="4">
    <source>
        <dbReference type="Proteomes" id="UP000199568"/>
    </source>
</evidence>
<feature type="chain" id="PRO_5011452243" evidence="1">
    <location>
        <begin position="25"/>
        <end position="767"/>
    </location>
</feature>
<dbReference type="InterPro" id="IPR012854">
    <property type="entry name" value="Cu_amine_oxidase-like_N"/>
</dbReference>
<feature type="domain" description="Copper amine oxidase-like N-terminal" evidence="2">
    <location>
        <begin position="659"/>
        <end position="766"/>
    </location>
</feature>
<protein>
    <submittedName>
        <fullName evidence="3">Copper amine oxidase N-terminal domain-containing protein</fullName>
    </submittedName>
</protein>
<dbReference type="Pfam" id="PF07833">
    <property type="entry name" value="Cu_amine_oxidN1"/>
    <property type="match status" value="1"/>
</dbReference>
<keyword evidence="1" id="KW-0732">Signal</keyword>
<accession>A0A1I0CQY5</accession>
<name>A0A1I0CQY5_9FIRM</name>
<dbReference type="STRING" id="426128.SAMN05660297_01724"/>
<dbReference type="EMBL" id="FOHU01000006">
    <property type="protein sequence ID" value="SET22190.1"/>
    <property type="molecule type" value="Genomic_DNA"/>
</dbReference>
<dbReference type="SUPFAM" id="SSF55383">
    <property type="entry name" value="Copper amine oxidase, domain N"/>
    <property type="match status" value="1"/>
</dbReference>
<reference evidence="3 4" key="1">
    <citation type="submission" date="2016-10" db="EMBL/GenBank/DDBJ databases">
        <authorList>
            <person name="de Groot N.N."/>
        </authorList>
    </citation>
    <scope>NUCLEOTIDE SEQUENCE [LARGE SCALE GENOMIC DNA]</scope>
    <source>
        <strain evidence="3 4">DSM 18979</strain>
    </source>
</reference>
<feature type="signal peptide" evidence="1">
    <location>
        <begin position="1"/>
        <end position="24"/>
    </location>
</feature>
<evidence type="ECO:0000259" key="2">
    <source>
        <dbReference type="Pfam" id="PF07833"/>
    </source>
</evidence>
<keyword evidence="4" id="KW-1185">Reference proteome</keyword>
<dbReference type="AlphaFoldDB" id="A0A1I0CQY5"/>
<dbReference type="OrthoDB" id="2023214at2"/>
<sequence length="767" mass="81800">MKRKLALLLALVMVLSMIPMMSFATSTNTVTRVLTVEDDTSMKDFGASIPALVLEPKDNTWDTTTESFVLELSEDAEWRLAPETGGLATSGTLAAGATHNSLYEVGTSVGAGFTIESITKRRINVTINGAQNGNRIFIPLNADLDGASGNVTVTVIPDGSAVSPGTYTFATVAGGDTVTTIDSVARIVEGATINTILMEETVRTGFAGAQEVIFVLPNHFKFDGSDFTVTYGGGYASGTETFNITSNAANRTADPVSGEFNARLSNGDRQLTFWVEPSMVAGVSRGWIRINGIDVRASKDAPTGDVMLRVRGDATNEEVKALDKVGYGMEVRIKDDKDPKEIFAGRYAGEPTDTNINNEEDHQLARLRIREDSGGAWLSNRYTTIEFPSWVKVIGVDVRTADKFDGTNGHNTESIVQAIIMNSDKGDSSVEFRLDPDHNERALLEVDFYVSVKADMEGDITATISGAGIDTEEVVLGKAIAPVKVEANTANARIGVKNQEIGTITITESKPGAIQSASGKNIVEVELDTWMQWSTEPTVEVDEDSELTIDKDSIDVDGRVLSFQVTGSSIDEPAVITITGGKVDVDRSTPEGKFAAKVGGSALVNNVVDNDSANAKLENGFFRQSYVASADVVNVTTPAPGETMNPEVLLTIGSTTFFVDGVAETLPVAPYIDAQNRTMLPVSAIGRILGAEVDWNAASRTVLVTKGSDRVLLTIGSDTMVVNGMNIPMRSEAVITGDRTFVPVRDLGVALGVATEWDAATQTVTVK</sequence>
<dbReference type="Proteomes" id="UP000199568">
    <property type="component" value="Unassembled WGS sequence"/>
</dbReference>